<dbReference type="EMBL" id="JBHTMB010000171">
    <property type="protein sequence ID" value="MFD1235728.1"/>
    <property type="molecule type" value="Genomic_DNA"/>
</dbReference>
<accession>A0ABW3VLD0</accession>
<keyword evidence="4" id="KW-0560">Oxidoreductase</keyword>
<comment type="cofactor">
    <cofactor evidence="2">
        <name>Mg(2+)</name>
        <dbReference type="ChEBI" id="CHEBI:18420"/>
    </cofactor>
</comment>
<keyword evidence="6" id="KW-0464">Manganese</keyword>
<dbReference type="Gene3D" id="3.40.718.10">
    <property type="entry name" value="Isopropylmalate Dehydrogenase"/>
    <property type="match status" value="1"/>
</dbReference>
<dbReference type="InterPro" id="IPR024084">
    <property type="entry name" value="IsoPropMal-DH-like_dom"/>
</dbReference>
<dbReference type="InterPro" id="IPR050501">
    <property type="entry name" value="ICDH/IPMDH"/>
</dbReference>
<proteinExistence type="predicted"/>
<dbReference type="RefSeq" id="WP_339122563.1">
    <property type="nucleotide sequence ID" value="NZ_BAABKS010000017.1"/>
</dbReference>
<sequence length="353" mass="37198">MAYDVVVLPGDGIGIEVTDSGVAVLRAVAAAVGLEVDLEFLDAGASAYQRTGVAIAEPVMAAVGRADAVLFGAMGLPDVRREDGTEITPQLDIRERYDLVAGVRPSTLLPGIDPVLYARDIDFVVVRESTEGLFAGRRDPRSADPDVEHDRMTITRATSETLFDIAFSLAAARREAGHAGRVTLFDKANVLKSQAFLRTVFDEVAARHPDVETERVYVDAGVMMMVREPERFDVVVMENMFGDIVSDLAAGITGGLGLAPSGDIGRDHAVFQPCHGSAPDIAGLDVANPVGMILSVAMMLDWLGDRHDDGRCLKAAARVRAAVGAALSAGVRTRDIGGTASTSEVTAAVVAAL</sequence>
<gene>
    <name evidence="8" type="ORF">ACFQ34_20750</name>
</gene>
<dbReference type="SMART" id="SM01329">
    <property type="entry name" value="Iso_dh"/>
    <property type="match status" value="1"/>
</dbReference>
<dbReference type="PANTHER" id="PTHR43275:SF1">
    <property type="entry name" value="D-MALATE DEHYDROGENASE [DECARBOXYLATING]"/>
    <property type="match status" value="1"/>
</dbReference>
<evidence type="ECO:0000256" key="4">
    <source>
        <dbReference type="ARBA" id="ARBA00023002"/>
    </source>
</evidence>
<keyword evidence="3" id="KW-0479">Metal-binding</keyword>
<feature type="domain" description="Isopropylmalate dehydrogenase-like" evidence="7">
    <location>
        <begin position="4"/>
        <end position="349"/>
    </location>
</feature>
<dbReference type="Proteomes" id="UP001597182">
    <property type="component" value="Unassembled WGS sequence"/>
</dbReference>
<protein>
    <submittedName>
        <fullName evidence="8">Isocitrate/isopropylmalate dehydrogenase family protein</fullName>
    </submittedName>
</protein>
<evidence type="ECO:0000256" key="2">
    <source>
        <dbReference type="ARBA" id="ARBA00001946"/>
    </source>
</evidence>
<dbReference type="InterPro" id="IPR019818">
    <property type="entry name" value="IsoCit/isopropylmalate_DH_CS"/>
</dbReference>
<dbReference type="Pfam" id="PF00180">
    <property type="entry name" value="Iso_dh"/>
    <property type="match status" value="1"/>
</dbReference>
<evidence type="ECO:0000256" key="6">
    <source>
        <dbReference type="ARBA" id="ARBA00023211"/>
    </source>
</evidence>
<evidence type="ECO:0000256" key="5">
    <source>
        <dbReference type="ARBA" id="ARBA00023027"/>
    </source>
</evidence>
<comment type="cofactor">
    <cofactor evidence="1">
        <name>Mn(2+)</name>
        <dbReference type="ChEBI" id="CHEBI:29035"/>
    </cofactor>
</comment>
<dbReference type="SUPFAM" id="SSF53659">
    <property type="entry name" value="Isocitrate/Isopropylmalate dehydrogenase-like"/>
    <property type="match status" value="1"/>
</dbReference>
<comment type="caution">
    <text evidence="8">The sequence shown here is derived from an EMBL/GenBank/DDBJ whole genome shotgun (WGS) entry which is preliminary data.</text>
</comment>
<organism evidence="8 9">
    <name type="scientific">Pseudonocardia benzenivorans</name>
    <dbReference type="NCBI Taxonomy" id="228005"/>
    <lineage>
        <taxon>Bacteria</taxon>
        <taxon>Bacillati</taxon>
        <taxon>Actinomycetota</taxon>
        <taxon>Actinomycetes</taxon>
        <taxon>Pseudonocardiales</taxon>
        <taxon>Pseudonocardiaceae</taxon>
        <taxon>Pseudonocardia</taxon>
    </lineage>
</organism>
<evidence type="ECO:0000313" key="9">
    <source>
        <dbReference type="Proteomes" id="UP001597182"/>
    </source>
</evidence>
<evidence type="ECO:0000259" key="7">
    <source>
        <dbReference type="SMART" id="SM01329"/>
    </source>
</evidence>
<name>A0ABW3VLD0_9PSEU</name>
<dbReference type="PROSITE" id="PS00470">
    <property type="entry name" value="IDH_IMDH"/>
    <property type="match status" value="1"/>
</dbReference>
<evidence type="ECO:0000256" key="3">
    <source>
        <dbReference type="ARBA" id="ARBA00022723"/>
    </source>
</evidence>
<dbReference type="PANTHER" id="PTHR43275">
    <property type="entry name" value="D-MALATE DEHYDROGENASE [DECARBOXYLATING]"/>
    <property type="match status" value="1"/>
</dbReference>
<evidence type="ECO:0000313" key="8">
    <source>
        <dbReference type="EMBL" id="MFD1235728.1"/>
    </source>
</evidence>
<reference evidence="9" key="1">
    <citation type="journal article" date="2019" name="Int. J. Syst. Evol. Microbiol.">
        <title>The Global Catalogue of Microorganisms (GCM) 10K type strain sequencing project: providing services to taxonomists for standard genome sequencing and annotation.</title>
        <authorList>
            <consortium name="The Broad Institute Genomics Platform"/>
            <consortium name="The Broad Institute Genome Sequencing Center for Infectious Disease"/>
            <person name="Wu L."/>
            <person name="Ma J."/>
        </authorList>
    </citation>
    <scope>NUCLEOTIDE SEQUENCE [LARGE SCALE GENOMIC DNA]</scope>
    <source>
        <strain evidence="9">CCUG 49018</strain>
    </source>
</reference>
<keyword evidence="9" id="KW-1185">Reference proteome</keyword>
<evidence type="ECO:0000256" key="1">
    <source>
        <dbReference type="ARBA" id="ARBA00001936"/>
    </source>
</evidence>
<keyword evidence="5" id="KW-0520">NAD</keyword>